<evidence type="ECO:0000256" key="9">
    <source>
        <dbReference type="ARBA" id="ARBA00039612"/>
    </source>
</evidence>
<accession>A0A2C6KKF1</accession>
<dbReference type="Gene3D" id="1.10.510.10">
    <property type="entry name" value="Transferase(Phosphotransferase) domain 1"/>
    <property type="match status" value="1"/>
</dbReference>
<dbReference type="PANTHER" id="PTHR24056:SF254">
    <property type="entry name" value="CYCLIN-DEPENDENT KINASE 2"/>
    <property type="match status" value="1"/>
</dbReference>
<keyword evidence="5 14" id="KW-0547">Nucleotide-binding</keyword>
<keyword evidence="4" id="KW-0808">Transferase</keyword>
<evidence type="ECO:0000256" key="15">
    <source>
        <dbReference type="SAM" id="MobiDB-lite"/>
    </source>
</evidence>
<evidence type="ECO:0000259" key="16">
    <source>
        <dbReference type="PROSITE" id="PS50011"/>
    </source>
</evidence>
<comment type="subunit">
    <text evidence="8">May form a complex composed of at least the catalytic subunit CRK2 and a cyclin.</text>
</comment>
<dbReference type="SUPFAM" id="SSF56112">
    <property type="entry name" value="Protein kinase-like (PK-like)"/>
    <property type="match status" value="1"/>
</dbReference>
<name>A0A2C6KKF1_9APIC</name>
<evidence type="ECO:0000256" key="6">
    <source>
        <dbReference type="ARBA" id="ARBA00022777"/>
    </source>
</evidence>
<dbReference type="GO" id="GO:0000082">
    <property type="term" value="P:G1/S transition of mitotic cell cycle"/>
    <property type="evidence" value="ECO:0007669"/>
    <property type="project" value="TreeGrafter"/>
</dbReference>
<evidence type="ECO:0000256" key="14">
    <source>
        <dbReference type="PROSITE-ProRule" id="PRU10141"/>
    </source>
</evidence>
<evidence type="ECO:0000313" key="18">
    <source>
        <dbReference type="Proteomes" id="UP000221165"/>
    </source>
</evidence>
<dbReference type="GO" id="GO:0005634">
    <property type="term" value="C:nucleus"/>
    <property type="evidence" value="ECO:0007669"/>
    <property type="project" value="TreeGrafter"/>
</dbReference>
<evidence type="ECO:0000256" key="3">
    <source>
        <dbReference type="ARBA" id="ARBA00022527"/>
    </source>
</evidence>
<keyword evidence="6 17" id="KW-0418">Kinase</keyword>
<dbReference type="PANTHER" id="PTHR24056">
    <property type="entry name" value="CELL DIVISION PROTEIN KINASE"/>
    <property type="match status" value="1"/>
</dbReference>
<dbReference type="PROSITE" id="PS00108">
    <property type="entry name" value="PROTEIN_KINASE_ST"/>
    <property type="match status" value="1"/>
</dbReference>
<dbReference type="GO" id="GO:0010389">
    <property type="term" value="P:regulation of G2/M transition of mitotic cell cycle"/>
    <property type="evidence" value="ECO:0007669"/>
    <property type="project" value="TreeGrafter"/>
</dbReference>
<evidence type="ECO:0000313" key="17">
    <source>
        <dbReference type="EMBL" id="PHJ16955.1"/>
    </source>
</evidence>
<dbReference type="InterPro" id="IPR011009">
    <property type="entry name" value="Kinase-like_dom_sf"/>
</dbReference>
<dbReference type="GO" id="GO:0005524">
    <property type="term" value="F:ATP binding"/>
    <property type="evidence" value="ECO:0007669"/>
    <property type="project" value="UniProtKB-UniRule"/>
</dbReference>
<feature type="region of interest" description="Disordered" evidence="15">
    <location>
        <begin position="541"/>
        <end position="568"/>
    </location>
</feature>
<evidence type="ECO:0000256" key="2">
    <source>
        <dbReference type="ARBA" id="ARBA00012425"/>
    </source>
</evidence>
<comment type="catalytic activity">
    <reaction evidence="12">
        <text>L-threonyl-[protein] + ATP = O-phospho-L-threonyl-[protein] + ADP + H(+)</text>
        <dbReference type="Rhea" id="RHEA:46608"/>
        <dbReference type="Rhea" id="RHEA-COMP:11060"/>
        <dbReference type="Rhea" id="RHEA-COMP:11605"/>
        <dbReference type="ChEBI" id="CHEBI:15378"/>
        <dbReference type="ChEBI" id="CHEBI:30013"/>
        <dbReference type="ChEBI" id="CHEBI:30616"/>
        <dbReference type="ChEBI" id="CHEBI:61977"/>
        <dbReference type="ChEBI" id="CHEBI:456216"/>
        <dbReference type="EC" id="2.7.11.22"/>
    </reaction>
</comment>
<dbReference type="EC" id="2.7.11.22" evidence="2"/>
<dbReference type="RefSeq" id="XP_067918680.1">
    <property type="nucleotide sequence ID" value="XM_068069344.1"/>
</dbReference>
<proteinExistence type="inferred from homology"/>
<reference evidence="17 18" key="1">
    <citation type="journal article" date="2017" name="Int. J. Parasitol.">
        <title>The genome of the protozoan parasite Cystoisospora suis and a reverse vaccinology approach to identify vaccine candidates.</title>
        <authorList>
            <person name="Palmieri N."/>
            <person name="Shrestha A."/>
            <person name="Ruttkowski B."/>
            <person name="Beck T."/>
            <person name="Vogl C."/>
            <person name="Tomley F."/>
            <person name="Blake D.P."/>
            <person name="Joachim A."/>
        </authorList>
    </citation>
    <scope>NUCLEOTIDE SEQUENCE [LARGE SCALE GENOMIC DNA]</scope>
    <source>
        <strain evidence="17 18">Wien I</strain>
    </source>
</reference>
<dbReference type="PROSITE" id="PS50011">
    <property type="entry name" value="PROTEIN_KINASE_DOM"/>
    <property type="match status" value="1"/>
</dbReference>
<evidence type="ECO:0000256" key="10">
    <source>
        <dbReference type="ARBA" id="ARBA00041902"/>
    </source>
</evidence>
<dbReference type="GO" id="GO:0007165">
    <property type="term" value="P:signal transduction"/>
    <property type="evidence" value="ECO:0007669"/>
    <property type="project" value="TreeGrafter"/>
</dbReference>
<dbReference type="InterPro" id="IPR017441">
    <property type="entry name" value="Protein_kinase_ATP_BS"/>
</dbReference>
<gene>
    <name evidence="17" type="ORF">CSUI_009228</name>
</gene>
<evidence type="ECO:0000256" key="7">
    <source>
        <dbReference type="ARBA" id="ARBA00022840"/>
    </source>
</evidence>
<dbReference type="GO" id="GO:0004693">
    <property type="term" value="F:cyclin-dependent protein serine/threonine kinase activity"/>
    <property type="evidence" value="ECO:0007669"/>
    <property type="project" value="UniProtKB-EC"/>
</dbReference>
<evidence type="ECO:0000256" key="1">
    <source>
        <dbReference type="ARBA" id="ARBA00006485"/>
    </source>
</evidence>
<evidence type="ECO:0000256" key="13">
    <source>
        <dbReference type="ARBA" id="ARBA00048367"/>
    </source>
</evidence>
<dbReference type="PROSITE" id="PS00107">
    <property type="entry name" value="PROTEIN_KINASE_ATP"/>
    <property type="match status" value="1"/>
</dbReference>
<keyword evidence="7 14" id="KW-0067">ATP-binding</keyword>
<dbReference type="GO" id="GO:0010468">
    <property type="term" value="P:regulation of gene expression"/>
    <property type="evidence" value="ECO:0007669"/>
    <property type="project" value="TreeGrafter"/>
</dbReference>
<evidence type="ECO:0000256" key="12">
    <source>
        <dbReference type="ARBA" id="ARBA00047811"/>
    </source>
</evidence>
<dbReference type="EMBL" id="MIGC01005434">
    <property type="protein sequence ID" value="PHJ16955.1"/>
    <property type="molecule type" value="Genomic_DNA"/>
</dbReference>
<dbReference type="Pfam" id="PF00069">
    <property type="entry name" value="Pkinase"/>
    <property type="match status" value="1"/>
</dbReference>
<evidence type="ECO:0000256" key="5">
    <source>
        <dbReference type="ARBA" id="ARBA00022741"/>
    </source>
</evidence>
<protein>
    <recommendedName>
        <fullName evidence="9">Cyclin-dependent kinase 2 homolog</fullName>
        <ecNumber evidence="2">2.7.11.22</ecNumber>
    </recommendedName>
    <alternativeName>
        <fullName evidence="10">Cell division control protein 2 homolog</fullName>
    </alternativeName>
    <alternativeName>
        <fullName evidence="11">cdc2-related kinase 2</fullName>
    </alternativeName>
</protein>
<keyword evidence="18" id="KW-1185">Reference proteome</keyword>
<dbReference type="VEuPathDB" id="ToxoDB:CSUI_009228"/>
<dbReference type="GO" id="GO:0000307">
    <property type="term" value="C:cyclin-dependent protein kinase holoenzyme complex"/>
    <property type="evidence" value="ECO:0007669"/>
    <property type="project" value="TreeGrafter"/>
</dbReference>
<comment type="catalytic activity">
    <reaction evidence="13">
        <text>L-seryl-[protein] + ATP = O-phospho-L-seryl-[protein] + ADP + H(+)</text>
        <dbReference type="Rhea" id="RHEA:17989"/>
        <dbReference type="Rhea" id="RHEA-COMP:9863"/>
        <dbReference type="Rhea" id="RHEA-COMP:11604"/>
        <dbReference type="ChEBI" id="CHEBI:15378"/>
        <dbReference type="ChEBI" id="CHEBI:29999"/>
        <dbReference type="ChEBI" id="CHEBI:30616"/>
        <dbReference type="ChEBI" id="CHEBI:83421"/>
        <dbReference type="ChEBI" id="CHEBI:456216"/>
        <dbReference type="EC" id="2.7.11.22"/>
    </reaction>
</comment>
<comment type="similarity">
    <text evidence="1">Belongs to the protein kinase superfamily. CMGC Ser/Thr protein kinase family. CDC2/CDKX subfamily.</text>
</comment>
<feature type="domain" description="Protein kinase" evidence="16">
    <location>
        <begin position="45"/>
        <end position="429"/>
    </location>
</feature>
<sequence>MAQGGVKARVVPPEPTFRTTNGLSWVFVSRGYRTFRLKSHGVVQMPVYAPLGSGQYGTVFEVEPAGSLPGRGGSGAKASQFAAKLLFLPDFEAEGVTADVLRETNLYHEISASVYAGGHFANIPAFFGCNPCLEVSSEFAEGYLGGVRHCGVLIVEKCRSDFGQFIKQLWAAKQMNLSSVKFYVWQLLNGVAKLHSQNVAHRDLKPENLLVDVAKVPNGEQLYEEGVSVVKIADLGMGRKVRWELSQQSAGSIVPRGCHGGDAVGNEHTWSRCSSSGSRAISSRLRLNPTGSMRQTGHVTTLPYRPPDLLVVDPKKCNSVRNPVADYGLWCDLWSLGVIFLEMCLPQHLVKPPYRWQYAFASHDAQKAVFQMEVMILENILKIVGRPADADMATVTSGAGFQSGVITKLLRSFPLLDLNTKKLCINDFVLDRGGIQLDELGLDLIARRARVQASPDCPQQTTASGVCSCPSLVSRPALPPNEQTGPYIALVRYATSRRGYPVRAALMQAMQCDDVLLLQPALPRQFQGAVDVRAVRQRRQRIVHPTGAGSDDEATRVPRKTSTQPVRSPVLTCRHRIRVGPLSRTDTEVGT</sequence>
<organism evidence="17 18">
    <name type="scientific">Cystoisospora suis</name>
    <dbReference type="NCBI Taxonomy" id="483139"/>
    <lineage>
        <taxon>Eukaryota</taxon>
        <taxon>Sar</taxon>
        <taxon>Alveolata</taxon>
        <taxon>Apicomplexa</taxon>
        <taxon>Conoidasida</taxon>
        <taxon>Coccidia</taxon>
        <taxon>Eucoccidiorida</taxon>
        <taxon>Eimeriorina</taxon>
        <taxon>Sarcocystidae</taxon>
        <taxon>Cystoisospora</taxon>
    </lineage>
</organism>
<keyword evidence="3" id="KW-0723">Serine/threonine-protein kinase</keyword>
<dbReference type="AlphaFoldDB" id="A0A2C6KKF1"/>
<dbReference type="Proteomes" id="UP000221165">
    <property type="component" value="Unassembled WGS sequence"/>
</dbReference>
<dbReference type="GeneID" id="94432555"/>
<evidence type="ECO:0000256" key="4">
    <source>
        <dbReference type="ARBA" id="ARBA00022679"/>
    </source>
</evidence>
<evidence type="ECO:0000256" key="8">
    <source>
        <dbReference type="ARBA" id="ARBA00038543"/>
    </source>
</evidence>
<evidence type="ECO:0000256" key="11">
    <source>
        <dbReference type="ARBA" id="ARBA00042858"/>
    </source>
</evidence>
<dbReference type="SMART" id="SM00220">
    <property type="entry name" value="S_TKc"/>
    <property type="match status" value="1"/>
</dbReference>
<comment type="caution">
    <text evidence="17">The sequence shown here is derived from an EMBL/GenBank/DDBJ whole genome shotgun (WGS) entry which is preliminary data.</text>
</comment>
<feature type="binding site" evidence="14">
    <location>
        <position position="84"/>
    </location>
    <ligand>
        <name>ATP</name>
        <dbReference type="ChEBI" id="CHEBI:30616"/>
    </ligand>
</feature>
<dbReference type="GO" id="GO:0005737">
    <property type="term" value="C:cytoplasm"/>
    <property type="evidence" value="ECO:0007669"/>
    <property type="project" value="TreeGrafter"/>
</dbReference>
<dbReference type="InterPro" id="IPR008271">
    <property type="entry name" value="Ser/Thr_kinase_AS"/>
</dbReference>
<dbReference type="InterPro" id="IPR000719">
    <property type="entry name" value="Prot_kinase_dom"/>
</dbReference>
<dbReference type="InterPro" id="IPR050108">
    <property type="entry name" value="CDK"/>
</dbReference>
<dbReference type="GO" id="GO:0030332">
    <property type="term" value="F:cyclin binding"/>
    <property type="evidence" value="ECO:0007669"/>
    <property type="project" value="TreeGrafter"/>
</dbReference>
<dbReference type="OrthoDB" id="6513151at2759"/>